<name>X1EQG8_9ZZZZ</name>
<organism evidence="1">
    <name type="scientific">marine sediment metagenome</name>
    <dbReference type="NCBI Taxonomy" id="412755"/>
    <lineage>
        <taxon>unclassified sequences</taxon>
        <taxon>metagenomes</taxon>
        <taxon>ecological metagenomes</taxon>
    </lineage>
</organism>
<dbReference type="EMBL" id="BART01029800">
    <property type="protein sequence ID" value="GAH10898.1"/>
    <property type="molecule type" value="Genomic_DNA"/>
</dbReference>
<accession>X1EQG8</accession>
<reference evidence="1" key="1">
    <citation type="journal article" date="2014" name="Front. Microbiol.">
        <title>High frequency of phylogenetically diverse reductive dehalogenase-homologous genes in deep subseafloor sedimentary metagenomes.</title>
        <authorList>
            <person name="Kawai M."/>
            <person name="Futagami T."/>
            <person name="Toyoda A."/>
            <person name="Takaki Y."/>
            <person name="Nishi S."/>
            <person name="Hori S."/>
            <person name="Arai W."/>
            <person name="Tsubouchi T."/>
            <person name="Morono Y."/>
            <person name="Uchiyama I."/>
            <person name="Ito T."/>
            <person name="Fujiyama A."/>
            <person name="Inagaki F."/>
            <person name="Takami H."/>
        </authorList>
    </citation>
    <scope>NUCLEOTIDE SEQUENCE</scope>
    <source>
        <strain evidence="1">Expedition CK06-06</strain>
    </source>
</reference>
<gene>
    <name evidence="1" type="ORF">S01H4_52203</name>
</gene>
<evidence type="ECO:0000313" key="1">
    <source>
        <dbReference type="EMBL" id="GAH10898.1"/>
    </source>
</evidence>
<protein>
    <submittedName>
        <fullName evidence="1">Uncharacterized protein</fullName>
    </submittedName>
</protein>
<proteinExistence type="predicted"/>
<feature type="non-terminal residue" evidence="1">
    <location>
        <position position="1"/>
    </location>
</feature>
<sequence>LVSKLRADGYGIEFARRIGNTSEDSKYDNDNFTVIVKPNGSTYTNVQDEGYDFVENIFSPETAYNLDITPGRMLRNNGGVIRAGLEKYLNDPVSFQFAEQKANLRSQKTGGSTILENEDIDTNTLGAGLWVNEIYSFDGTLDREQLAAITRNPNGVIKFSTTTEENTTKYYYGWILEFNTEQDSGEIGCKLLRVNTSNPDVRLKDPEGSTPTQPPIDIEPSNIFGIFEGPFEFIFSA</sequence>
<dbReference type="AlphaFoldDB" id="X1EQG8"/>
<comment type="caution">
    <text evidence="1">The sequence shown here is derived from an EMBL/GenBank/DDBJ whole genome shotgun (WGS) entry which is preliminary data.</text>
</comment>